<feature type="domain" description="FAD-dependent oxidoreductase 2 FAD-binding" evidence="6">
    <location>
        <begin position="31"/>
        <end position="549"/>
    </location>
</feature>
<dbReference type="GO" id="GO:0008202">
    <property type="term" value="P:steroid metabolic process"/>
    <property type="evidence" value="ECO:0007669"/>
    <property type="project" value="UniProtKB-ARBA"/>
</dbReference>
<dbReference type="InterPro" id="IPR050315">
    <property type="entry name" value="FAD-oxidoreductase_2"/>
</dbReference>
<dbReference type="PANTHER" id="PTHR43400:SF10">
    <property type="entry name" value="3-OXOSTEROID 1-DEHYDROGENASE"/>
    <property type="match status" value="1"/>
</dbReference>
<dbReference type="SUPFAM" id="SSF51905">
    <property type="entry name" value="FAD/NAD(P)-binding domain"/>
    <property type="match status" value="1"/>
</dbReference>
<comment type="cofactor">
    <cofactor evidence="1">
        <name>FAD</name>
        <dbReference type="ChEBI" id="CHEBI:57692"/>
    </cofactor>
</comment>
<evidence type="ECO:0000313" key="8">
    <source>
        <dbReference type="Proteomes" id="UP000283003"/>
    </source>
</evidence>
<gene>
    <name evidence="7" type="ORF">EKN06_09675</name>
</gene>
<keyword evidence="8" id="KW-1185">Reference proteome</keyword>
<dbReference type="Proteomes" id="UP000283003">
    <property type="component" value="Unassembled WGS sequence"/>
</dbReference>
<keyword evidence="5" id="KW-0472">Membrane</keyword>
<name>A0A437GZ27_9SPHN</name>
<evidence type="ECO:0000313" key="7">
    <source>
        <dbReference type="EMBL" id="RVQ67166.1"/>
    </source>
</evidence>
<proteinExistence type="predicted"/>
<protein>
    <submittedName>
        <fullName evidence="7">FAD-binding protein</fullName>
    </submittedName>
</protein>
<dbReference type="OrthoDB" id="3178130at2"/>
<comment type="caution">
    <text evidence="7">The sequence shown here is derived from an EMBL/GenBank/DDBJ whole genome shotgun (WGS) entry which is preliminary data.</text>
</comment>
<dbReference type="AlphaFoldDB" id="A0A437GZ27"/>
<keyword evidence="5" id="KW-1133">Transmembrane helix</keyword>
<evidence type="ECO:0000259" key="6">
    <source>
        <dbReference type="Pfam" id="PF00890"/>
    </source>
</evidence>
<keyword evidence="5" id="KW-0812">Transmembrane</keyword>
<dbReference type="SUPFAM" id="SSF56425">
    <property type="entry name" value="Succinate dehydrogenase/fumarate reductase flavoprotein, catalytic domain"/>
    <property type="match status" value="1"/>
</dbReference>
<evidence type="ECO:0000256" key="2">
    <source>
        <dbReference type="ARBA" id="ARBA00022630"/>
    </source>
</evidence>
<keyword evidence="4" id="KW-0560">Oxidoreductase</keyword>
<evidence type="ECO:0000256" key="5">
    <source>
        <dbReference type="SAM" id="Phobius"/>
    </source>
</evidence>
<evidence type="ECO:0000256" key="4">
    <source>
        <dbReference type="ARBA" id="ARBA00023002"/>
    </source>
</evidence>
<dbReference type="InterPro" id="IPR027477">
    <property type="entry name" value="Succ_DH/fumarate_Rdtase_cat_sf"/>
</dbReference>
<accession>A0A437GZ27</accession>
<dbReference type="Gene3D" id="3.50.50.60">
    <property type="entry name" value="FAD/NAD(P)-binding domain"/>
    <property type="match status" value="2"/>
</dbReference>
<dbReference type="GO" id="GO:0016491">
    <property type="term" value="F:oxidoreductase activity"/>
    <property type="evidence" value="ECO:0007669"/>
    <property type="project" value="UniProtKB-KW"/>
</dbReference>
<keyword evidence="2" id="KW-0285">Flavoprotein</keyword>
<sequence length="578" mass="62193">MTALSSYAFQVQEIAKQMRGCRMAGMDIDFDFLVVGSGAAGLVGAIGASIMGLRPLIIEKADVWGGTTAISGGVLWIPGNDVMARDGDSDDAQGARSYVNALLGDVTEREMAKAEAFLANAPEMARMLAGEGLNWIRSRKHPDYYPHVTGSSVGRTLESAQVDGRMLGDRFHTMRAASLDLPAITSDQFGTVTRAKTAPGPLLETALTVGRYKVRRLLGQKPLGNGRALAASLMKIAMARGIPIRLSTRLIELLHTDGAVTGAVVESDHGRERLDALAGVLLAAGGFARNAALRKELQDRDRVWTNAIPEDEGDAYAAASAIGADHERTDDCWWMPSIQVSPSANGLALGLRALPGSIVVNAQGRRYMNEAASYMSTGKTMFENGAADADHWLIMDGKFLKRYIFAELSQKGIRDQMMAQGYLKRAASIRELAIQCGLDPNVLEETVERFNTFAREGQDLDFGRGNTDYDRYWADPNHEPNPSLGEIRHSPYWAAVLRPGDLGTNGGIKTDEWARVLDTSERPITGLYAAGNSASSPFGRTYPGAGATIAAASTFGYMAAMHAAKRHRNAPSAPMAQI</sequence>
<dbReference type="PANTHER" id="PTHR43400">
    <property type="entry name" value="FUMARATE REDUCTASE"/>
    <property type="match status" value="1"/>
</dbReference>
<dbReference type="InterPro" id="IPR003953">
    <property type="entry name" value="FAD-dep_OxRdtase_2_FAD-bd"/>
</dbReference>
<dbReference type="Pfam" id="PF00890">
    <property type="entry name" value="FAD_binding_2"/>
    <property type="match status" value="1"/>
</dbReference>
<reference evidence="7 8" key="1">
    <citation type="submission" date="2018-12" db="EMBL/GenBank/DDBJ databases">
        <title>Croceicoccus ponticola sp. nov., a lipolytic bacterium isolated from seawater.</title>
        <authorList>
            <person name="Yoon J.-H."/>
        </authorList>
    </citation>
    <scope>NUCLEOTIDE SEQUENCE [LARGE SCALE GENOMIC DNA]</scope>
    <source>
        <strain evidence="7 8">GM-16</strain>
    </source>
</reference>
<keyword evidence="3" id="KW-0274">FAD</keyword>
<evidence type="ECO:0000256" key="3">
    <source>
        <dbReference type="ARBA" id="ARBA00022827"/>
    </source>
</evidence>
<dbReference type="InterPro" id="IPR036188">
    <property type="entry name" value="FAD/NAD-bd_sf"/>
</dbReference>
<evidence type="ECO:0000256" key="1">
    <source>
        <dbReference type="ARBA" id="ARBA00001974"/>
    </source>
</evidence>
<dbReference type="EMBL" id="RXOL01000003">
    <property type="protein sequence ID" value="RVQ67166.1"/>
    <property type="molecule type" value="Genomic_DNA"/>
</dbReference>
<feature type="transmembrane region" description="Helical" evidence="5">
    <location>
        <begin position="32"/>
        <end position="53"/>
    </location>
</feature>
<organism evidence="7 8">
    <name type="scientific">Croceicoccus ponticola</name>
    <dbReference type="NCBI Taxonomy" id="2217664"/>
    <lineage>
        <taxon>Bacteria</taxon>
        <taxon>Pseudomonadati</taxon>
        <taxon>Pseudomonadota</taxon>
        <taxon>Alphaproteobacteria</taxon>
        <taxon>Sphingomonadales</taxon>
        <taxon>Erythrobacteraceae</taxon>
        <taxon>Croceicoccus</taxon>
    </lineage>
</organism>